<dbReference type="InterPro" id="IPR050472">
    <property type="entry name" value="Anth_synth/Amidotransfase"/>
</dbReference>
<comment type="function">
    <text evidence="11">Small subunit of the glutamine-dependent carbamoyl phosphate synthetase (CPSase). CPSase catalyzes the formation of carbamoyl phosphate from the ammonia moiety of glutamine, carbonate, and phosphate donated by ATP, constituting the first step of 2 biosynthetic pathways, one leading to arginine and/or urea and the other to pyrimidine nucleotides. The small subunit (glutamine amidotransferase) binds and cleaves glutamine to supply the large subunit with the substrate ammonia.</text>
</comment>
<dbReference type="NCBIfam" id="NF009475">
    <property type="entry name" value="PRK12838.1"/>
    <property type="match status" value="1"/>
</dbReference>
<dbReference type="SUPFAM" id="SSF52021">
    <property type="entry name" value="Carbamoyl phosphate synthetase, small subunit N-terminal domain"/>
    <property type="match status" value="1"/>
</dbReference>
<evidence type="ECO:0000256" key="10">
    <source>
        <dbReference type="ARBA" id="ARBA00049285"/>
    </source>
</evidence>
<dbReference type="SMART" id="SM01097">
    <property type="entry name" value="CPSase_sm_chain"/>
    <property type="match status" value="1"/>
</dbReference>
<dbReference type="PRINTS" id="PR00097">
    <property type="entry name" value="ANTSNTHASEII"/>
</dbReference>
<dbReference type="PRINTS" id="PR00096">
    <property type="entry name" value="GATASE"/>
</dbReference>
<dbReference type="GO" id="GO:0004359">
    <property type="term" value="F:glutaminase activity"/>
    <property type="evidence" value="ECO:0007669"/>
    <property type="project" value="RHEA"/>
</dbReference>
<feature type="active site" description="Nucleophile" evidence="11">
    <location>
        <position position="289"/>
    </location>
</feature>
<dbReference type="HAMAP" id="MF_01209">
    <property type="entry name" value="CPSase_S_chain"/>
    <property type="match status" value="1"/>
</dbReference>
<feature type="binding site" evidence="11">
    <location>
        <position position="63"/>
    </location>
    <ligand>
        <name>L-glutamine</name>
        <dbReference type="ChEBI" id="CHEBI:58359"/>
    </ligand>
</feature>
<dbReference type="GO" id="GO:0044205">
    <property type="term" value="P:'de novo' UMP biosynthetic process"/>
    <property type="evidence" value="ECO:0007669"/>
    <property type="project" value="UniProtKB-UniRule"/>
</dbReference>
<dbReference type="NCBIfam" id="TIGR01368">
    <property type="entry name" value="CPSaseIIsmall"/>
    <property type="match status" value="1"/>
</dbReference>
<evidence type="ECO:0000256" key="4">
    <source>
        <dbReference type="ARBA" id="ARBA00022598"/>
    </source>
</evidence>
<evidence type="ECO:0000256" key="5">
    <source>
        <dbReference type="ARBA" id="ARBA00022741"/>
    </source>
</evidence>
<evidence type="ECO:0000313" key="13">
    <source>
        <dbReference type="EMBL" id="KFF31378.1"/>
    </source>
</evidence>
<dbReference type="InterPro" id="IPR029062">
    <property type="entry name" value="Class_I_gatase-like"/>
</dbReference>
<feature type="binding site" evidence="11">
    <location>
        <position position="334"/>
    </location>
    <ligand>
        <name>L-glutamine</name>
        <dbReference type="ChEBI" id="CHEBI:58359"/>
    </ligand>
</feature>
<evidence type="ECO:0000256" key="11">
    <source>
        <dbReference type="HAMAP-Rule" id="MF_01209"/>
    </source>
</evidence>
<keyword evidence="7 11" id="KW-0315">Glutamine amidotransferase</keyword>
<feature type="binding site" evidence="11">
    <location>
        <position position="261"/>
    </location>
    <ligand>
        <name>L-glutamine</name>
        <dbReference type="ChEBI" id="CHEBI:58359"/>
    </ligand>
</feature>
<dbReference type="GO" id="GO:0006207">
    <property type="term" value="P:'de novo' pyrimidine nucleobase biosynthetic process"/>
    <property type="evidence" value="ECO:0007669"/>
    <property type="project" value="InterPro"/>
</dbReference>
<dbReference type="GO" id="GO:0006526">
    <property type="term" value="P:L-arginine biosynthetic process"/>
    <property type="evidence" value="ECO:0007669"/>
    <property type="project" value="UniProtKB-UniRule"/>
</dbReference>
<evidence type="ECO:0000256" key="9">
    <source>
        <dbReference type="ARBA" id="ARBA00048816"/>
    </source>
</evidence>
<feature type="binding site" evidence="11">
    <location>
        <position position="293"/>
    </location>
    <ligand>
        <name>L-glutamine</name>
        <dbReference type="ChEBI" id="CHEBI:58359"/>
    </ligand>
</feature>
<protein>
    <recommendedName>
        <fullName evidence="11">Carbamoyl phosphate synthase small chain</fullName>
        <ecNumber evidence="11">6.3.5.5</ecNumber>
    </recommendedName>
    <alternativeName>
        <fullName evidence="11">Carbamoyl phosphate synthetase glutamine chain</fullName>
    </alternativeName>
</protein>
<feature type="domain" description="Carbamoyl-phosphate synthase small subunit N-terminal" evidence="12">
    <location>
        <begin position="19"/>
        <end position="149"/>
    </location>
</feature>
<feature type="region of interest" description="CPSase" evidence="11">
    <location>
        <begin position="1"/>
        <end position="210"/>
    </location>
</feature>
<dbReference type="UniPathway" id="UPA00070">
    <property type="reaction ID" value="UER00115"/>
</dbReference>
<dbReference type="Gene3D" id="3.50.30.20">
    <property type="entry name" value="Carbamoyl-phosphate synthase small subunit, N-terminal domain"/>
    <property type="match status" value="1"/>
</dbReference>
<dbReference type="SUPFAM" id="SSF52317">
    <property type="entry name" value="Class I glutamine amidotransferase-like"/>
    <property type="match status" value="1"/>
</dbReference>
<dbReference type="InterPro" id="IPR036480">
    <property type="entry name" value="CarbP_synth_ssu_N_sf"/>
</dbReference>
<evidence type="ECO:0000256" key="3">
    <source>
        <dbReference type="ARBA" id="ARBA00007800"/>
    </source>
</evidence>
<dbReference type="InterPro" id="IPR006274">
    <property type="entry name" value="CarbamoylP_synth_ssu"/>
</dbReference>
<dbReference type="AlphaFoldDB" id="A0A080N2U9"/>
<dbReference type="FunFam" id="3.50.30.20:FF:000001">
    <property type="entry name" value="Carbamoyl-phosphate synthase small chain"/>
    <property type="match status" value="1"/>
</dbReference>
<proteinExistence type="inferred from homology"/>
<accession>A0A080N2U9</accession>
<dbReference type="STRING" id="1341695.BBOMB_0726"/>
<comment type="similarity">
    <text evidence="3 11">Belongs to the CarA family.</text>
</comment>
<evidence type="ECO:0000256" key="2">
    <source>
        <dbReference type="ARBA" id="ARBA00005077"/>
    </source>
</evidence>
<dbReference type="GO" id="GO:0006541">
    <property type="term" value="P:glutamine metabolic process"/>
    <property type="evidence" value="ECO:0007669"/>
    <property type="project" value="InterPro"/>
</dbReference>
<dbReference type="Gene3D" id="3.40.50.880">
    <property type="match status" value="1"/>
</dbReference>
<evidence type="ECO:0000259" key="12">
    <source>
        <dbReference type="SMART" id="SM01097"/>
    </source>
</evidence>
<keyword evidence="4 11" id="KW-0436">Ligase</keyword>
<dbReference type="InterPro" id="IPR017926">
    <property type="entry name" value="GATASE"/>
</dbReference>
<reference evidence="13 14" key="1">
    <citation type="journal article" date="2014" name="Appl. Environ. Microbiol.">
        <title>Genomic encyclopedia of type strains of the genus Bifidobacterium.</title>
        <authorList>
            <person name="Milani C."/>
            <person name="Lugli G.A."/>
            <person name="Duranti S."/>
            <person name="Turroni F."/>
            <person name="Bottacini F."/>
            <person name="Mangifesta M."/>
            <person name="Sanchez B."/>
            <person name="Viappiani A."/>
            <person name="Mancabelli L."/>
            <person name="Taminiau B."/>
            <person name="Delcenserie V."/>
            <person name="Barrangou R."/>
            <person name="Margolles A."/>
            <person name="van Sinderen D."/>
            <person name="Ventura M."/>
        </authorList>
    </citation>
    <scope>NUCLEOTIDE SEQUENCE [LARGE SCALE GENOMIC DNA]</scope>
    <source>
        <strain evidence="13 14">DSM 19703</strain>
    </source>
</reference>
<dbReference type="Proteomes" id="UP000028730">
    <property type="component" value="Unassembled WGS sequence"/>
</dbReference>
<dbReference type="GO" id="GO:0004088">
    <property type="term" value="F:carbamoyl-phosphate synthase (glutamine-hydrolyzing) activity"/>
    <property type="evidence" value="ECO:0007669"/>
    <property type="project" value="UniProtKB-UniRule"/>
</dbReference>
<keyword evidence="6 11" id="KW-0067">ATP-binding</keyword>
<dbReference type="UniPathway" id="UPA00068">
    <property type="reaction ID" value="UER00171"/>
</dbReference>
<comment type="caution">
    <text evidence="13">The sequence shown here is derived from an EMBL/GenBank/DDBJ whole genome shotgun (WGS) entry which is preliminary data.</text>
</comment>
<name>A0A080N2U9_9BIFI</name>
<dbReference type="InterPro" id="IPR035686">
    <property type="entry name" value="CPSase_GATase1"/>
</dbReference>
<comment type="catalytic activity">
    <reaction evidence="9 11">
        <text>hydrogencarbonate + L-glutamine + 2 ATP + H2O = carbamoyl phosphate + L-glutamate + 2 ADP + phosphate + 2 H(+)</text>
        <dbReference type="Rhea" id="RHEA:18633"/>
        <dbReference type="ChEBI" id="CHEBI:15377"/>
        <dbReference type="ChEBI" id="CHEBI:15378"/>
        <dbReference type="ChEBI" id="CHEBI:17544"/>
        <dbReference type="ChEBI" id="CHEBI:29985"/>
        <dbReference type="ChEBI" id="CHEBI:30616"/>
        <dbReference type="ChEBI" id="CHEBI:43474"/>
        <dbReference type="ChEBI" id="CHEBI:58228"/>
        <dbReference type="ChEBI" id="CHEBI:58359"/>
        <dbReference type="ChEBI" id="CHEBI:456216"/>
        <dbReference type="EC" id="6.3.5.5"/>
    </reaction>
</comment>
<keyword evidence="5 11" id="KW-0547">Nucleotide-binding</keyword>
<keyword evidence="11" id="KW-0028">Amino-acid biosynthesis</keyword>
<organism evidence="13 14">
    <name type="scientific">Bifidobacterium bombi DSM 19703</name>
    <dbReference type="NCBI Taxonomy" id="1341695"/>
    <lineage>
        <taxon>Bacteria</taxon>
        <taxon>Bacillati</taxon>
        <taxon>Actinomycetota</taxon>
        <taxon>Actinomycetes</taxon>
        <taxon>Bifidobacteriales</taxon>
        <taxon>Bifidobacteriaceae</taxon>
        <taxon>Bifidobacterium</taxon>
    </lineage>
</organism>
<sequence>MNLYDTKANAVGCHSLSSSPAILVLEDGEVYKGDSYGALGQVTGEIVFTTGMTGYQETLTDPSYDRQIVVQTFPHIGDTGVNDEDGESARIWVAGYVVREPSPCVSSWRAKRSLDSDLRDQGIVGISGIDTRRLVRHLRQAGAMRAGVFSGPALLRKDAQTDEPELRDVRDLLEIVRDSPAMSGSHLTGEVSTDEAYTVEPCGDWEGKAPRCTVAALDLGVKSMTPHRLAERGCRVHVLPLDTALDRIRDLQPDGVFFSNGPGDPSTADGEVSLLRQVLDAGYPFFGICLGNQLLGRALGFDTYKLKFGHRGVNQPVMDLTSGKVEVTAHNHGFAVDVPQDGRAGAPVKAPYGNGRYGRVRVSHVDLNDDVVEGLECLDIPAFSVQYHPEAAAGPHDASYLFDRFIELMERNVKGEQTDENDRGER</sequence>
<dbReference type="CDD" id="cd01744">
    <property type="entry name" value="GATase1_CPSase"/>
    <property type="match status" value="1"/>
</dbReference>
<evidence type="ECO:0000313" key="14">
    <source>
        <dbReference type="Proteomes" id="UP000028730"/>
    </source>
</evidence>
<evidence type="ECO:0000256" key="6">
    <source>
        <dbReference type="ARBA" id="ARBA00022840"/>
    </source>
</evidence>
<dbReference type="PANTHER" id="PTHR43418">
    <property type="entry name" value="MULTIFUNCTIONAL TRYPTOPHAN BIOSYNTHESIS PROTEIN-RELATED"/>
    <property type="match status" value="1"/>
</dbReference>
<keyword evidence="8 11" id="KW-0665">Pyrimidine biosynthesis</keyword>
<dbReference type="RefSeq" id="WP_044087160.1">
    <property type="nucleotide sequence ID" value="NZ_ATLK01000001.1"/>
</dbReference>
<dbReference type="PRINTS" id="PR00099">
    <property type="entry name" value="CPSGATASE"/>
</dbReference>
<evidence type="ECO:0000256" key="8">
    <source>
        <dbReference type="ARBA" id="ARBA00022975"/>
    </source>
</evidence>
<feature type="binding site" evidence="11">
    <location>
        <position position="333"/>
    </location>
    <ligand>
        <name>L-glutamine</name>
        <dbReference type="ChEBI" id="CHEBI:58359"/>
    </ligand>
</feature>
<dbReference type="PROSITE" id="PS51273">
    <property type="entry name" value="GATASE_TYPE_1"/>
    <property type="match status" value="1"/>
</dbReference>
<dbReference type="eggNOG" id="COG0505">
    <property type="taxonomic scope" value="Bacteria"/>
</dbReference>
<evidence type="ECO:0000256" key="7">
    <source>
        <dbReference type="ARBA" id="ARBA00022962"/>
    </source>
</evidence>
<dbReference type="EC" id="6.3.5.5" evidence="11"/>
<feature type="active site" evidence="11">
    <location>
        <position position="390"/>
    </location>
</feature>
<dbReference type="OrthoDB" id="9804328at2"/>
<feature type="active site" evidence="11">
    <location>
        <position position="388"/>
    </location>
</feature>
<dbReference type="GO" id="GO:0005524">
    <property type="term" value="F:ATP binding"/>
    <property type="evidence" value="ECO:0007669"/>
    <property type="project" value="UniProtKB-UniRule"/>
</dbReference>
<keyword evidence="11" id="KW-0055">Arginine biosynthesis</keyword>
<keyword evidence="14" id="KW-1185">Reference proteome</keyword>
<feature type="binding site" evidence="11">
    <location>
        <position position="263"/>
    </location>
    <ligand>
        <name>L-glutamine</name>
        <dbReference type="ChEBI" id="CHEBI:58359"/>
    </ligand>
</feature>
<feature type="binding site" evidence="11">
    <location>
        <position position="290"/>
    </location>
    <ligand>
        <name>L-glutamine</name>
        <dbReference type="ChEBI" id="CHEBI:58359"/>
    </ligand>
</feature>
<dbReference type="EMBL" id="ATLK01000001">
    <property type="protein sequence ID" value="KFF31378.1"/>
    <property type="molecule type" value="Genomic_DNA"/>
</dbReference>
<dbReference type="InterPro" id="IPR002474">
    <property type="entry name" value="CarbamoylP_synth_ssu_N"/>
</dbReference>
<evidence type="ECO:0000256" key="1">
    <source>
        <dbReference type="ARBA" id="ARBA00004812"/>
    </source>
</evidence>
<comment type="catalytic activity">
    <reaction evidence="10 11">
        <text>L-glutamine + H2O = L-glutamate + NH4(+)</text>
        <dbReference type="Rhea" id="RHEA:15889"/>
        <dbReference type="ChEBI" id="CHEBI:15377"/>
        <dbReference type="ChEBI" id="CHEBI:28938"/>
        <dbReference type="ChEBI" id="CHEBI:29985"/>
        <dbReference type="ChEBI" id="CHEBI:58359"/>
    </reaction>
</comment>
<comment type="pathway">
    <text evidence="1 11">Pyrimidine metabolism; UMP biosynthesis via de novo pathway; (S)-dihydroorotate from bicarbonate: step 1/3.</text>
</comment>
<comment type="subunit">
    <text evidence="11">Composed of two chains; the small (or glutamine) chain promotes the hydrolysis of glutamine to ammonia, which is used by the large (or ammonia) chain to synthesize carbamoyl phosphate. Tetramer of heterodimers (alpha,beta)4.</text>
</comment>
<dbReference type="Pfam" id="PF00988">
    <property type="entry name" value="CPSase_sm_chain"/>
    <property type="match status" value="1"/>
</dbReference>
<gene>
    <name evidence="11" type="primary">carA</name>
    <name evidence="13" type="ORF">BBOMB_0726</name>
</gene>
<dbReference type="PANTHER" id="PTHR43418:SF7">
    <property type="entry name" value="CARBAMOYL-PHOSPHATE SYNTHASE SMALL CHAIN"/>
    <property type="match status" value="1"/>
</dbReference>
<dbReference type="Pfam" id="PF00117">
    <property type="entry name" value="GATase"/>
    <property type="match status" value="1"/>
</dbReference>
<comment type="pathway">
    <text evidence="2 11">Amino-acid biosynthesis; L-arginine biosynthesis; carbamoyl phosphate from bicarbonate: step 1/1.</text>
</comment>
<feature type="binding site" evidence="11">
    <location>
        <position position="331"/>
    </location>
    <ligand>
        <name>L-glutamine</name>
        <dbReference type="ChEBI" id="CHEBI:58359"/>
    </ligand>
</feature>